<sequence length="83" mass="9192">MTETIVSDPKMAAHLHDRIFMPVLLEATRKALDVEKAQMIDTINALANAYTDILAGMVGPEHVAGLMREHAAHLEKEQLKSKN</sequence>
<organism evidence="1 2">
    <name type="scientific">Rhodospirillum rubrum (strain ATCC 11170 / ATH 1.1.1 / DSM 467 / LMG 4362 / NCIMB 8255 / S1)</name>
    <dbReference type="NCBI Taxonomy" id="269796"/>
    <lineage>
        <taxon>Bacteria</taxon>
        <taxon>Pseudomonadati</taxon>
        <taxon>Pseudomonadota</taxon>
        <taxon>Alphaproteobacteria</taxon>
        <taxon>Rhodospirillales</taxon>
        <taxon>Rhodospirillaceae</taxon>
        <taxon>Rhodospirillum</taxon>
    </lineage>
</organism>
<protein>
    <submittedName>
        <fullName evidence="1">Uncharacterized protein</fullName>
    </submittedName>
</protein>
<keyword evidence="2" id="KW-1185">Reference proteome</keyword>
<dbReference type="HOGENOM" id="CLU_2540410_0_0_5"/>
<evidence type="ECO:0000313" key="2">
    <source>
        <dbReference type="Proteomes" id="UP000001929"/>
    </source>
</evidence>
<dbReference type="EMBL" id="CP000231">
    <property type="protein sequence ID" value="ABC24621.1"/>
    <property type="molecule type" value="Genomic_DNA"/>
</dbReference>
<keyword evidence="1" id="KW-0614">Plasmid</keyword>
<accession>Q2RMM4</accession>
<reference evidence="1 2" key="1">
    <citation type="journal article" date="2011" name="Stand. Genomic Sci.">
        <title>Complete genome sequence of Rhodospirillum rubrum type strain (S1).</title>
        <authorList>
            <person name="Munk A.C."/>
            <person name="Copeland A."/>
            <person name="Lucas S."/>
            <person name="Lapidus A."/>
            <person name="Del Rio T.G."/>
            <person name="Barry K."/>
            <person name="Detter J.C."/>
            <person name="Hammon N."/>
            <person name="Israni S."/>
            <person name="Pitluck S."/>
            <person name="Brettin T."/>
            <person name="Bruce D."/>
            <person name="Han C."/>
            <person name="Tapia R."/>
            <person name="Gilna P."/>
            <person name="Schmutz J."/>
            <person name="Larimer F."/>
            <person name="Land M."/>
            <person name="Kyrpides N.C."/>
            <person name="Mavromatis K."/>
            <person name="Richardson P."/>
            <person name="Rohde M."/>
            <person name="Goker M."/>
            <person name="Klenk H.P."/>
            <person name="Zhang Y."/>
            <person name="Roberts G.P."/>
            <person name="Reslewic S."/>
            <person name="Schwartz D.C."/>
        </authorList>
    </citation>
    <scope>NUCLEOTIDE SEQUENCE [LARGE SCALE GENOMIC DNA]</scope>
    <source>
        <strain evidence="2">ATCC 11170 / ATH 1.1.1 / DSM 467 / LMG 4362 / NCIMB 8255 / S1</strain>
        <plasmid evidence="2">pRHORT</plasmid>
    </source>
</reference>
<dbReference type="EnsemblBacteria" id="ABC24621">
    <property type="protein sequence ID" value="ABC24621"/>
    <property type="gene ID" value="Rru_B0025"/>
</dbReference>
<evidence type="ECO:0000313" key="1">
    <source>
        <dbReference type="EMBL" id="ABC24621.1"/>
    </source>
</evidence>
<dbReference type="AlphaFoldDB" id="Q2RMM4"/>
<dbReference type="KEGG" id="rru:Rru_B0025"/>
<proteinExistence type="predicted"/>
<dbReference type="RefSeq" id="WP_011387736.1">
    <property type="nucleotide sequence ID" value="NC_007641.1"/>
</dbReference>
<dbReference type="Proteomes" id="UP000001929">
    <property type="component" value="Plasmid unnamed"/>
</dbReference>
<gene>
    <name evidence="1" type="ordered locus">Rru_B0025</name>
</gene>
<geneLocation type="plasmid" evidence="2">
    <name>pRHORT</name>
</geneLocation>
<name>Q2RMM4_RHORT</name>
<dbReference type="PATRIC" id="fig|269796.9.peg.21"/>